<sequence length="169" mass="18167">MKLYMLTIFAILTVLVLLAVAPPTNAQEAENTTTTTEQPSIPEPPSPGPGPGPFRPGPGPFRPGPGPFRPGPGAFRPFPIPRVFRPNPFNVTGNFTGRHPFPPRNSTVNLNSIPTDSVENQNEAKTLISHSSFPAIPSVDFDDNASARVQDAVAKTPFVREPRDASLSF</sequence>
<keyword evidence="3" id="KW-0401">Integrin</keyword>
<feature type="compositionally biased region" description="Pro residues" evidence="1">
    <location>
        <begin position="41"/>
        <end position="70"/>
    </location>
</feature>
<gene>
    <name evidence="3" type="primary">Adam9</name>
    <name evidence="3" type="ORF">g.43576</name>
</gene>
<feature type="chain" id="PRO_5001993669" evidence="2">
    <location>
        <begin position="27"/>
        <end position="169"/>
    </location>
</feature>
<dbReference type="GO" id="GO:0007229">
    <property type="term" value="P:integrin-mediated signaling pathway"/>
    <property type="evidence" value="ECO:0007669"/>
    <property type="project" value="UniProtKB-KW"/>
</dbReference>
<feature type="compositionally biased region" description="Low complexity" evidence="1">
    <location>
        <begin position="27"/>
        <end position="40"/>
    </location>
</feature>
<evidence type="ECO:0000256" key="1">
    <source>
        <dbReference type="SAM" id="MobiDB-lite"/>
    </source>
</evidence>
<feature type="signal peptide" evidence="2">
    <location>
        <begin position="1"/>
        <end position="26"/>
    </location>
</feature>
<protein>
    <submittedName>
        <fullName evidence="3">Disintegrin and metalloproteinase domain-containing protein 9</fullName>
    </submittedName>
</protein>
<accession>A0A0A1WES9</accession>
<keyword evidence="2" id="KW-0732">Signal</keyword>
<reference evidence="3" key="2">
    <citation type="journal article" date="2015" name="Gigascience">
        <title>Reconstructing a comprehensive transcriptome assembly of a white-pupal translocated strain of the pest fruit fly Bactrocera cucurbitae.</title>
        <authorList>
            <person name="Sim S.B."/>
            <person name="Calla B."/>
            <person name="Hall B."/>
            <person name="DeRego T."/>
            <person name="Geib S.M."/>
        </authorList>
    </citation>
    <scope>NUCLEOTIDE SEQUENCE</scope>
</reference>
<dbReference type="AlphaFoldDB" id="A0A0A1WES9"/>
<feature type="compositionally biased region" description="Low complexity" evidence="1">
    <location>
        <begin position="71"/>
        <end position="81"/>
    </location>
</feature>
<evidence type="ECO:0000313" key="3">
    <source>
        <dbReference type="EMBL" id="JAC96917.1"/>
    </source>
</evidence>
<proteinExistence type="predicted"/>
<evidence type="ECO:0000256" key="2">
    <source>
        <dbReference type="SAM" id="SignalP"/>
    </source>
</evidence>
<organism evidence="3">
    <name type="scientific">Zeugodacus cucurbitae</name>
    <name type="common">Melon fruit fly</name>
    <name type="synonym">Bactrocera cucurbitae</name>
    <dbReference type="NCBI Taxonomy" id="28588"/>
    <lineage>
        <taxon>Eukaryota</taxon>
        <taxon>Metazoa</taxon>
        <taxon>Ecdysozoa</taxon>
        <taxon>Arthropoda</taxon>
        <taxon>Hexapoda</taxon>
        <taxon>Insecta</taxon>
        <taxon>Pterygota</taxon>
        <taxon>Neoptera</taxon>
        <taxon>Endopterygota</taxon>
        <taxon>Diptera</taxon>
        <taxon>Brachycera</taxon>
        <taxon>Muscomorpha</taxon>
        <taxon>Tephritoidea</taxon>
        <taxon>Tephritidae</taxon>
        <taxon>Zeugodacus</taxon>
        <taxon>Zeugodacus</taxon>
    </lineage>
</organism>
<reference evidence="3" key="1">
    <citation type="submission" date="2014-11" db="EMBL/GenBank/DDBJ databases">
        <authorList>
            <person name="Geib S."/>
        </authorList>
    </citation>
    <scope>NUCLEOTIDE SEQUENCE</scope>
</reference>
<name>A0A0A1WES9_ZEUCU</name>
<dbReference type="EMBL" id="GBXI01017374">
    <property type="protein sequence ID" value="JAC96917.1"/>
    <property type="molecule type" value="Transcribed_RNA"/>
</dbReference>
<feature type="region of interest" description="Disordered" evidence="1">
    <location>
        <begin position="27"/>
        <end position="81"/>
    </location>
</feature>